<dbReference type="Proteomes" id="UP001649381">
    <property type="component" value="Unassembled WGS sequence"/>
</dbReference>
<comment type="caution">
    <text evidence="1">The sequence shown here is derived from an EMBL/GenBank/DDBJ whole genome shotgun (WGS) entry which is preliminary data.</text>
</comment>
<gene>
    <name evidence="1" type="ORF">L2716_02515</name>
</gene>
<dbReference type="RefSeq" id="WP_236331466.1">
    <property type="nucleotide sequence ID" value="NZ_JAKIJS010000001.1"/>
</dbReference>
<name>A0ABS9GUS9_9BACL</name>
<reference evidence="1 2" key="1">
    <citation type="submission" date="2022-01" db="EMBL/GenBank/DDBJ databases">
        <title>Alkalihalobacillus sp. EGI L200015, a novel bacterium isolated from a salt lake sediment.</title>
        <authorList>
            <person name="Gao L."/>
            <person name="Fang B.-Z."/>
            <person name="Li W.-J."/>
        </authorList>
    </citation>
    <scope>NUCLEOTIDE SEQUENCE [LARGE SCALE GENOMIC DNA]</scope>
    <source>
        <strain evidence="1 2">KCTC 12718</strain>
    </source>
</reference>
<sequence length="100" mass="11855">MKKILIIGFTLFIVTSILLFGPYQLYPEINEEKALKEFISKDHKFKGHKVIDIDYKGSDTYFVQTRAGEQIKSFIVMRYESSVMNGHWKVFEETSKEQYY</sequence>
<proteinExistence type="predicted"/>
<evidence type="ECO:0000313" key="1">
    <source>
        <dbReference type="EMBL" id="MCF6136587.1"/>
    </source>
</evidence>
<protein>
    <recommendedName>
        <fullName evidence="3">DUF3139 domain-containing protein</fullName>
    </recommendedName>
</protein>
<evidence type="ECO:0000313" key="2">
    <source>
        <dbReference type="Proteomes" id="UP001649381"/>
    </source>
</evidence>
<dbReference type="EMBL" id="JAKIJS010000001">
    <property type="protein sequence ID" value="MCF6136587.1"/>
    <property type="molecule type" value="Genomic_DNA"/>
</dbReference>
<evidence type="ECO:0008006" key="3">
    <source>
        <dbReference type="Google" id="ProtNLM"/>
    </source>
</evidence>
<organism evidence="1 2">
    <name type="scientific">Pseudalkalibacillus berkeleyi</name>
    <dbReference type="NCBI Taxonomy" id="1069813"/>
    <lineage>
        <taxon>Bacteria</taxon>
        <taxon>Bacillati</taxon>
        <taxon>Bacillota</taxon>
        <taxon>Bacilli</taxon>
        <taxon>Bacillales</taxon>
        <taxon>Fictibacillaceae</taxon>
        <taxon>Pseudalkalibacillus</taxon>
    </lineage>
</organism>
<keyword evidence="2" id="KW-1185">Reference proteome</keyword>
<accession>A0ABS9GUS9</accession>